<organism evidence="1 2">
    <name type="scientific">Melastoma candidum</name>
    <dbReference type="NCBI Taxonomy" id="119954"/>
    <lineage>
        <taxon>Eukaryota</taxon>
        <taxon>Viridiplantae</taxon>
        <taxon>Streptophyta</taxon>
        <taxon>Embryophyta</taxon>
        <taxon>Tracheophyta</taxon>
        <taxon>Spermatophyta</taxon>
        <taxon>Magnoliopsida</taxon>
        <taxon>eudicotyledons</taxon>
        <taxon>Gunneridae</taxon>
        <taxon>Pentapetalae</taxon>
        <taxon>rosids</taxon>
        <taxon>malvids</taxon>
        <taxon>Myrtales</taxon>
        <taxon>Melastomataceae</taxon>
        <taxon>Melastomatoideae</taxon>
        <taxon>Melastomateae</taxon>
        <taxon>Melastoma</taxon>
    </lineage>
</organism>
<protein>
    <submittedName>
        <fullName evidence="1">Uncharacterized protein</fullName>
    </submittedName>
</protein>
<gene>
    <name evidence="1" type="ORF">MLD38_017571</name>
</gene>
<proteinExistence type="predicted"/>
<name>A0ACB9QZ99_9MYRT</name>
<dbReference type="EMBL" id="CM042884">
    <property type="protein sequence ID" value="KAI4369082.1"/>
    <property type="molecule type" value="Genomic_DNA"/>
</dbReference>
<comment type="caution">
    <text evidence="1">The sequence shown here is derived from an EMBL/GenBank/DDBJ whole genome shotgun (WGS) entry which is preliminary data.</text>
</comment>
<evidence type="ECO:0000313" key="2">
    <source>
        <dbReference type="Proteomes" id="UP001057402"/>
    </source>
</evidence>
<dbReference type="Proteomes" id="UP001057402">
    <property type="component" value="Chromosome 5"/>
</dbReference>
<keyword evidence="2" id="KW-1185">Reference proteome</keyword>
<accession>A0ACB9QZ99</accession>
<sequence>MRPHTTRGHQTFAKGHFHHFVSCPHLHFAPIQNSLIGIDIICPPMGFIFDRKMSLTKAFVKTPLDRLVPPQTEGDPLLLNLMIFKANAKMEEGVDNKQSRRIPTNKERPTHS</sequence>
<reference evidence="2" key="1">
    <citation type="journal article" date="2023" name="Front. Plant Sci.">
        <title>Chromosomal-level genome assembly of Melastoma candidum provides insights into trichome evolution.</title>
        <authorList>
            <person name="Zhong Y."/>
            <person name="Wu W."/>
            <person name="Sun C."/>
            <person name="Zou P."/>
            <person name="Liu Y."/>
            <person name="Dai S."/>
            <person name="Zhou R."/>
        </authorList>
    </citation>
    <scope>NUCLEOTIDE SEQUENCE [LARGE SCALE GENOMIC DNA]</scope>
</reference>
<evidence type="ECO:0000313" key="1">
    <source>
        <dbReference type="EMBL" id="KAI4369082.1"/>
    </source>
</evidence>